<sequence>MWSLGFLASLLLLVISTGDFKTTVTKKISLRSEILQSSFNTADILFHQNDLLRQTTSSVRGKVTSYRKKFKHLIEGNDDHSPYVKELQYIRYLNSFVKLNYESPYFVSEQLSFLYRLSVF</sequence>
<dbReference type="AlphaFoldDB" id="A0A127VC14"/>
<evidence type="ECO:0000313" key="2">
    <source>
        <dbReference type="Proteomes" id="UP000071561"/>
    </source>
</evidence>
<accession>A0A127VC14</accession>
<name>A0A127VC14_9SPHI</name>
<gene>
    <name evidence="1" type="ORF">AY601_1850</name>
</gene>
<reference evidence="1 2" key="1">
    <citation type="submission" date="2016-03" db="EMBL/GenBank/DDBJ databases">
        <title>Complete genome sequence of Pedobacter cryoconitis PAMC 27485.</title>
        <authorList>
            <person name="Lee J."/>
            <person name="Kim O.-S."/>
        </authorList>
    </citation>
    <scope>NUCLEOTIDE SEQUENCE [LARGE SCALE GENOMIC DNA]</scope>
    <source>
        <strain evidence="1 2">PAMC 27485</strain>
    </source>
</reference>
<keyword evidence="2" id="KW-1185">Reference proteome</keyword>
<evidence type="ECO:0000313" key="1">
    <source>
        <dbReference type="EMBL" id="AMP98759.1"/>
    </source>
</evidence>
<dbReference type="EMBL" id="CP014504">
    <property type="protein sequence ID" value="AMP98759.1"/>
    <property type="molecule type" value="Genomic_DNA"/>
</dbReference>
<dbReference type="Proteomes" id="UP000071561">
    <property type="component" value="Chromosome"/>
</dbReference>
<proteinExistence type="predicted"/>
<dbReference type="PATRIC" id="fig|188932.3.peg.1935"/>
<protein>
    <submittedName>
        <fullName evidence="1">Uncharacterized protein</fullName>
    </submittedName>
</protein>
<dbReference type="KEGG" id="pcm:AY601_1850"/>
<organism evidence="1 2">
    <name type="scientific">Pedobacter cryoconitis</name>
    <dbReference type="NCBI Taxonomy" id="188932"/>
    <lineage>
        <taxon>Bacteria</taxon>
        <taxon>Pseudomonadati</taxon>
        <taxon>Bacteroidota</taxon>
        <taxon>Sphingobacteriia</taxon>
        <taxon>Sphingobacteriales</taxon>
        <taxon>Sphingobacteriaceae</taxon>
        <taxon>Pedobacter</taxon>
    </lineage>
</organism>